<dbReference type="EMBL" id="NJHN03000037">
    <property type="protein sequence ID" value="KAH9422069.1"/>
    <property type="molecule type" value="Genomic_DNA"/>
</dbReference>
<reference evidence="1 2" key="2">
    <citation type="journal article" date="2022" name="Mol. Biol. Evol.">
        <title>Comparative Genomics Reveals Insights into the Divergent Evolution of Astigmatic Mites and Household Pest Adaptations.</title>
        <authorList>
            <person name="Xiong Q."/>
            <person name="Wan A.T."/>
            <person name="Liu X."/>
            <person name="Fung C.S."/>
            <person name="Xiao X."/>
            <person name="Malainual N."/>
            <person name="Hou J."/>
            <person name="Wang L."/>
            <person name="Wang M."/>
            <person name="Yang K.Y."/>
            <person name="Cui Y."/>
            <person name="Leung E.L."/>
            <person name="Nong W."/>
            <person name="Shin S.K."/>
            <person name="Au S.W."/>
            <person name="Jeong K.Y."/>
            <person name="Chew F.T."/>
            <person name="Hui J.H."/>
            <person name="Leung T.F."/>
            <person name="Tungtrongchitr A."/>
            <person name="Zhong N."/>
            <person name="Liu Z."/>
            <person name="Tsui S.K."/>
        </authorList>
    </citation>
    <scope>NUCLEOTIDE SEQUENCE [LARGE SCALE GENOMIC DNA]</scope>
    <source>
        <strain evidence="1">Derp</strain>
    </source>
</reference>
<proteinExistence type="predicted"/>
<accession>A0ABQ8JHL4</accession>
<keyword evidence="2" id="KW-1185">Reference proteome</keyword>
<gene>
    <name evidence="1" type="ORF">DERP_002361</name>
</gene>
<evidence type="ECO:0000313" key="2">
    <source>
        <dbReference type="Proteomes" id="UP000887458"/>
    </source>
</evidence>
<protein>
    <submittedName>
        <fullName evidence="1">Uncharacterized protein</fullName>
    </submittedName>
</protein>
<organism evidence="1 2">
    <name type="scientific">Dermatophagoides pteronyssinus</name>
    <name type="common">European house dust mite</name>
    <dbReference type="NCBI Taxonomy" id="6956"/>
    <lineage>
        <taxon>Eukaryota</taxon>
        <taxon>Metazoa</taxon>
        <taxon>Ecdysozoa</taxon>
        <taxon>Arthropoda</taxon>
        <taxon>Chelicerata</taxon>
        <taxon>Arachnida</taxon>
        <taxon>Acari</taxon>
        <taxon>Acariformes</taxon>
        <taxon>Sarcoptiformes</taxon>
        <taxon>Astigmata</taxon>
        <taxon>Psoroptidia</taxon>
        <taxon>Analgoidea</taxon>
        <taxon>Pyroglyphidae</taxon>
        <taxon>Dermatophagoidinae</taxon>
        <taxon>Dermatophagoides</taxon>
    </lineage>
</organism>
<reference evidence="1 2" key="1">
    <citation type="journal article" date="2018" name="J. Allergy Clin. Immunol.">
        <title>High-quality assembly of Dermatophagoides pteronyssinus genome and transcriptome reveals a wide range of novel allergens.</title>
        <authorList>
            <person name="Liu X.Y."/>
            <person name="Yang K.Y."/>
            <person name="Wang M.Q."/>
            <person name="Kwok J.S."/>
            <person name="Zeng X."/>
            <person name="Yang Z."/>
            <person name="Xiao X.J."/>
            <person name="Lau C.P."/>
            <person name="Li Y."/>
            <person name="Huang Z.M."/>
            <person name="Ba J.G."/>
            <person name="Yim A.K."/>
            <person name="Ouyang C.Y."/>
            <person name="Ngai S.M."/>
            <person name="Chan T.F."/>
            <person name="Leung E.L."/>
            <person name="Liu L."/>
            <person name="Liu Z.G."/>
            <person name="Tsui S.K."/>
        </authorList>
    </citation>
    <scope>NUCLEOTIDE SEQUENCE [LARGE SCALE GENOMIC DNA]</scope>
    <source>
        <strain evidence="1">Derp</strain>
    </source>
</reference>
<dbReference type="Proteomes" id="UP000887458">
    <property type="component" value="Unassembled WGS sequence"/>
</dbReference>
<comment type="caution">
    <text evidence="1">The sequence shown here is derived from an EMBL/GenBank/DDBJ whole genome shotgun (WGS) entry which is preliminary data.</text>
</comment>
<sequence length="90" mass="10637">MLMKPLNNPHFDWIMLRILVIKLDLFEISITRLLSSSSFLDDYCQKYTNHLFFSFLSVVTTANCYYNDNAKTTISINKFYLQIDSIENQI</sequence>
<evidence type="ECO:0000313" key="1">
    <source>
        <dbReference type="EMBL" id="KAH9422069.1"/>
    </source>
</evidence>
<name>A0ABQ8JHL4_DERPT</name>